<name>A0ACC2QVA1_9NEOP</name>
<accession>A0ACC2QVA1</accession>
<protein>
    <submittedName>
        <fullName evidence="1">Uncharacterized protein</fullName>
    </submittedName>
</protein>
<sequence>MPIVFSAVASDRNIVSNFASCDGNFTEIAEQVLSKLPPCNNKMTYSHGTYLLHYIAEDDYLYFCITDKLCQRSRAFLFLNEIQRRFITSKNTDDFTTTLAAEMYRYSEDYSTIVIRKGELDELNSIGVGCSESLLGEKILYINNPDVISYSTISQVRATPGHISVSGVSPTPEELLSIARPTETISVTSPTAERSVISPYSEKESAQSTSVESRSNSALKSMNTEEIQQNISDVTQEKISDVKLSADCNPVPLNHARISSLAPTKESLPIMSPRIYIVIVGMIILVIAMSIYALGPVSCVIVTGIGIYSLFRSYIGTKDKSE</sequence>
<gene>
    <name evidence="1" type="ORF">PYW08_015290</name>
</gene>
<reference evidence="1" key="1">
    <citation type="submission" date="2023-03" db="EMBL/GenBank/DDBJ databases">
        <title>Chromosome-level genomes of two armyworms, Mythimna separata and Mythimna loreyi, provide insights into the biosynthesis and reception of sex pheromones.</title>
        <authorList>
            <person name="Zhao H."/>
        </authorList>
    </citation>
    <scope>NUCLEOTIDE SEQUENCE</scope>
    <source>
        <strain evidence="1">BeijingLab</strain>
    </source>
</reference>
<dbReference type="EMBL" id="CM056783">
    <property type="protein sequence ID" value="KAJ8726893.1"/>
    <property type="molecule type" value="Genomic_DNA"/>
</dbReference>
<comment type="caution">
    <text evidence="1">The sequence shown here is derived from an EMBL/GenBank/DDBJ whole genome shotgun (WGS) entry which is preliminary data.</text>
</comment>
<proteinExistence type="predicted"/>
<keyword evidence="2" id="KW-1185">Reference proteome</keyword>
<evidence type="ECO:0000313" key="1">
    <source>
        <dbReference type="EMBL" id="KAJ8726893.1"/>
    </source>
</evidence>
<organism evidence="1 2">
    <name type="scientific">Mythimna loreyi</name>
    <dbReference type="NCBI Taxonomy" id="667449"/>
    <lineage>
        <taxon>Eukaryota</taxon>
        <taxon>Metazoa</taxon>
        <taxon>Ecdysozoa</taxon>
        <taxon>Arthropoda</taxon>
        <taxon>Hexapoda</taxon>
        <taxon>Insecta</taxon>
        <taxon>Pterygota</taxon>
        <taxon>Neoptera</taxon>
        <taxon>Endopterygota</taxon>
        <taxon>Lepidoptera</taxon>
        <taxon>Glossata</taxon>
        <taxon>Ditrysia</taxon>
        <taxon>Noctuoidea</taxon>
        <taxon>Noctuidae</taxon>
        <taxon>Noctuinae</taxon>
        <taxon>Hadenini</taxon>
        <taxon>Mythimna</taxon>
    </lineage>
</organism>
<evidence type="ECO:0000313" key="2">
    <source>
        <dbReference type="Proteomes" id="UP001231649"/>
    </source>
</evidence>
<dbReference type="Proteomes" id="UP001231649">
    <property type="component" value="Chromosome 7"/>
</dbReference>